<dbReference type="InterPro" id="IPR031922">
    <property type="entry name" value="Pesticin_C"/>
</dbReference>
<keyword evidence="2" id="KW-0081">Bacteriolytic enzyme</keyword>
<feature type="compositionally biased region" description="Basic and acidic residues" evidence="3">
    <location>
        <begin position="22"/>
        <end position="32"/>
    </location>
</feature>
<dbReference type="Gene3D" id="1.10.530.40">
    <property type="match status" value="1"/>
</dbReference>
<dbReference type="Pfam" id="PF16754">
    <property type="entry name" value="Pesticin"/>
    <property type="match status" value="1"/>
</dbReference>
<evidence type="ECO:0000259" key="4">
    <source>
        <dbReference type="Pfam" id="PF16754"/>
    </source>
</evidence>
<dbReference type="RefSeq" id="WP_182080450.1">
    <property type="nucleotide sequence ID" value="NZ_NWUS01000001.1"/>
</dbReference>
<evidence type="ECO:0000313" key="5">
    <source>
        <dbReference type="EMBL" id="MBA5724686.1"/>
    </source>
</evidence>
<feature type="domain" description="Pesticin C-terminal" evidence="4">
    <location>
        <begin position="57"/>
        <end position="213"/>
    </location>
</feature>
<evidence type="ECO:0000256" key="1">
    <source>
        <dbReference type="ARBA" id="ARBA00022529"/>
    </source>
</evidence>
<dbReference type="Proteomes" id="UP001516390">
    <property type="component" value="Unassembled WGS sequence"/>
</dbReference>
<keyword evidence="1" id="KW-0929">Antimicrobial</keyword>
<comment type="caution">
    <text evidence="5">The sequence shown here is derived from an EMBL/GenBank/DDBJ whole genome shotgun (WGS) entry which is preliminary data.</text>
</comment>
<reference evidence="5 6" key="1">
    <citation type="submission" date="2017-09" db="EMBL/GenBank/DDBJ databases">
        <authorList>
            <person name="Jakob F."/>
        </authorList>
    </citation>
    <scope>NUCLEOTIDE SEQUENCE [LARGE SCALE GENOMIC DNA]</scope>
    <source>
        <strain evidence="5 6">TMW 2.1880</strain>
    </source>
</reference>
<evidence type="ECO:0000313" key="6">
    <source>
        <dbReference type="Proteomes" id="UP001516390"/>
    </source>
</evidence>
<organism evidence="5 6">
    <name type="scientific">Bombella favorum</name>
    <dbReference type="NCBI Taxonomy" id="2039164"/>
    <lineage>
        <taxon>Bacteria</taxon>
        <taxon>Pseudomonadati</taxon>
        <taxon>Pseudomonadota</taxon>
        <taxon>Alphaproteobacteria</taxon>
        <taxon>Acetobacterales</taxon>
        <taxon>Acetobacteraceae</taxon>
        <taxon>Bombella</taxon>
    </lineage>
</organism>
<dbReference type="EMBL" id="NWUS01000001">
    <property type="protein sequence ID" value="MBA5724686.1"/>
    <property type="molecule type" value="Genomic_DNA"/>
</dbReference>
<evidence type="ECO:0000256" key="3">
    <source>
        <dbReference type="SAM" id="MobiDB-lite"/>
    </source>
</evidence>
<feature type="region of interest" description="Disordered" evidence="3">
    <location>
        <begin position="1"/>
        <end position="50"/>
    </location>
</feature>
<accession>A0ABR5ZK64</accession>
<proteinExistence type="predicted"/>
<gene>
    <name evidence="5" type="ORF">CPA57_00075</name>
</gene>
<sequence>MSDHTQHDYFLKQVRARSQQPENKRHLEENPRQELSTRPSCSLAPEPKNGLTTRDRAFVYLNEGGKPRMQLHGYYPGGPSSGVTVGHGVDLAQHTREEFKRAVRAAKDVPEELRTRVEKTLDRIPDILFATDHNHKGLHGQKAYDYLAIQQHPVRLRKDEVDCLSNITFNQITNHTQKRFERNSQVPHAFDNLSEPVKTVLVDLSYVMGPNFGHPGDNQIKRHLYQEFLEGKVSKAADDIERYFPNIIGRQRAKNDAQVLRGDISLLYKESGENACITPSIAPKRSL</sequence>
<name>A0ABR5ZK64_9PROT</name>
<dbReference type="InterPro" id="IPR023347">
    <property type="entry name" value="Lysozyme_dom_sf"/>
</dbReference>
<evidence type="ECO:0000256" key="2">
    <source>
        <dbReference type="ARBA" id="ARBA00022638"/>
    </source>
</evidence>
<feature type="compositionally biased region" description="Basic and acidic residues" evidence="3">
    <location>
        <begin position="1"/>
        <end position="10"/>
    </location>
</feature>
<protein>
    <recommendedName>
        <fullName evidence="4">Pesticin C-terminal domain-containing protein</fullName>
    </recommendedName>
</protein>
<keyword evidence="6" id="KW-1185">Reference proteome</keyword>